<evidence type="ECO:0000256" key="1">
    <source>
        <dbReference type="SAM" id="MobiDB-lite"/>
    </source>
</evidence>
<dbReference type="OrthoDB" id="3439480at2759"/>
<evidence type="ECO:0000313" key="2">
    <source>
        <dbReference type="EMBL" id="KYK56360.1"/>
    </source>
</evidence>
<dbReference type="RefSeq" id="XP_040655712.1">
    <property type="nucleotide sequence ID" value="XM_040800679.1"/>
</dbReference>
<feature type="region of interest" description="Disordered" evidence="1">
    <location>
        <begin position="72"/>
        <end position="155"/>
    </location>
</feature>
<name>A0A151GGX6_DRECN</name>
<sequence>MCTTHVCTYSYPDGRVEQACRPVLCHASRHGQVCGDNVLLRHSAQYVQYPDGTPSSFQASAPLPSSFLGCFPPAPSFRRRSRTPNRRSADESDRSRRSSPCGRRPPGVYVNGQRVLDINRRERDRHARRERIVVVENPPTPSTPPQVFSFPHTAPSSPVLSPHIVEAVPRESHSRRPVIVDERPRPHVEVVDGPRGKHSRHPSAATQGRPSFGAAEDDARQRRREREAIRQERRKRQAEDREACERVIPDDRARQRIAEANAEIASRPAVPMPSMPRRASSFAAREGRDREAELMASLGRLDDRERRREEELARRANLRERAVPRRRATVGPGSRRHRVLYDDGVYRWE</sequence>
<dbReference type="AlphaFoldDB" id="A0A151GGX6"/>
<dbReference type="InParanoid" id="A0A151GGX6"/>
<dbReference type="STRING" id="98403.A0A151GGX6"/>
<accession>A0A151GGX6</accession>
<keyword evidence="3" id="KW-1185">Reference proteome</keyword>
<gene>
    <name evidence="2" type="ORF">DCS_03360</name>
</gene>
<dbReference type="EMBL" id="LAYC01000002">
    <property type="protein sequence ID" value="KYK56360.1"/>
    <property type="molecule type" value="Genomic_DNA"/>
</dbReference>
<feature type="compositionally biased region" description="Basic and acidic residues" evidence="1">
    <location>
        <begin position="217"/>
        <end position="250"/>
    </location>
</feature>
<protein>
    <submittedName>
        <fullName evidence="2">Uncharacterized protein</fullName>
    </submittedName>
</protein>
<dbReference type="GeneID" id="63716003"/>
<proteinExistence type="predicted"/>
<feature type="compositionally biased region" description="Low complexity" evidence="1">
    <location>
        <begin position="98"/>
        <end position="107"/>
    </location>
</feature>
<organism evidence="2 3">
    <name type="scientific">Drechmeria coniospora</name>
    <name type="common">Nematophagous fungus</name>
    <name type="synonym">Meria coniospora</name>
    <dbReference type="NCBI Taxonomy" id="98403"/>
    <lineage>
        <taxon>Eukaryota</taxon>
        <taxon>Fungi</taxon>
        <taxon>Dikarya</taxon>
        <taxon>Ascomycota</taxon>
        <taxon>Pezizomycotina</taxon>
        <taxon>Sordariomycetes</taxon>
        <taxon>Hypocreomycetidae</taxon>
        <taxon>Hypocreales</taxon>
        <taxon>Ophiocordycipitaceae</taxon>
        <taxon>Drechmeria</taxon>
    </lineage>
</organism>
<evidence type="ECO:0000313" key="3">
    <source>
        <dbReference type="Proteomes" id="UP000076580"/>
    </source>
</evidence>
<comment type="caution">
    <text evidence="2">The sequence shown here is derived from an EMBL/GenBank/DDBJ whole genome shotgun (WGS) entry which is preliminary data.</text>
</comment>
<dbReference type="Proteomes" id="UP000076580">
    <property type="component" value="Chromosome 02"/>
</dbReference>
<feature type="compositionally biased region" description="Basic and acidic residues" evidence="1">
    <location>
        <begin position="117"/>
        <end position="133"/>
    </location>
</feature>
<reference evidence="2 3" key="1">
    <citation type="journal article" date="2016" name="Sci. Rep.">
        <title>Insights into Adaptations to a Near-Obligate Nematode Endoparasitic Lifestyle from the Finished Genome of Drechmeria coniospora.</title>
        <authorList>
            <person name="Zhang L."/>
            <person name="Zhou Z."/>
            <person name="Guo Q."/>
            <person name="Fokkens L."/>
            <person name="Miskei M."/>
            <person name="Pocsi I."/>
            <person name="Zhang W."/>
            <person name="Chen M."/>
            <person name="Wang L."/>
            <person name="Sun Y."/>
            <person name="Donzelli B.G."/>
            <person name="Gibson D.M."/>
            <person name="Nelson D.R."/>
            <person name="Luo J.G."/>
            <person name="Rep M."/>
            <person name="Liu H."/>
            <person name="Yang S."/>
            <person name="Wang J."/>
            <person name="Krasnoff S.B."/>
            <person name="Xu Y."/>
            <person name="Molnar I."/>
            <person name="Lin M."/>
        </authorList>
    </citation>
    <scope>NUCLEOTIDE SEQUENCE [LARGE SCALE GENOMIC DNA]</scope>
    <source>
        <strain evidence="2 3">ARSEF 6962</strain>
    </source>
</reference>
<feature type="region of interest" description="Disordered" evidence="1">
    <location>
        <begin position="168"/>
        <end position="250"/>
    </location>
</feature>
<feature type="compositionally biased region" description="Basic and acidic residues" evidence="1">
    <location>
        <begin position="87"/>
        <end position="96"/>
    </location>
</feature>
<feature type="compositionally biased region" description="Basic and acidic residues" evidence="1">
    <location>
        <begin position="168"/>
        <end position="195"/>
    </location>
</feature>